<protein>
    <recommendedName>
        <fullName evidence="2">FAM171 C-terminal domain-containing protein</fullName>
    </recommendedName>
</protein>
<dbReference type="GO" id="GO:0043149">
    <property type="term" value="P:stress fiber assembly"/>
    <property type="evidence" value="ECO:0007669"/>
    <property type="project" value="TreeGrafter"/>
</dbReference>
<dbReference type="Proteomes" id="UP000276834">
    <property type="component" value="Unassembled WGS sequence"/>
</dbReference>
<proteinExistence type="predicted"/>
<feature type="compositionally biased region" description="Acidic residues" evidence="1">
    <location>
        <begin position="110"/>
        <end position="124"/>
    </location>
</feature>
<dbReference type="Pfam" id="PF20771">
    <property type="entry name" value="FAM171A1-2-B_C"/>
    <property type="match status" value="1"/>
</dbReference>
<feature type="region of interest" description="Disordered" evidence="1">
    <location>
        <begin position="76"/>
        <end position="131"/>
    </location>
</feature>
<reference evidence="3 4" key="1">
    <citation type="journal article" date="2018" name="Proc. R. Soc. B">
        <title>A non-coding region near Follistatin controls head colour polymorphism in the Gouldian finch.</title>
        <authorList>
            <person name="Toomey M.B."/>
            <person name="Marques C.I."/>
            <person name="Andrade P."/>
            <person name="Araujo P.M."/>
            <person name="Sabatino S."/>
            <person name="Gazda M.A."/>
            <person name="Afonso S."/>
            <person name="Lopes R.J."/>
            <person name="Corbo J.C."/>
            <person name="Carneiro M."/>
        </authorList>
    </citation>
    <scope>NUCLEOTIDE SEQUENCE [LARGE SCALE GENOMIC DNA]</scope>
    <source>
        <strain evidence="3">Red01</strain>
        <tissue evidence="3">Muscle</tissue>
    </source>
</reference>
<name>A0A3L8SZA9_CHLGU</name>
<evidence type="ECO:0000313" key="4">
    <source>
        <dbReference type="Proteomes" id="UP000276834"/>
    </source>
</evidence>
<feature type="domain" description="FAM171 C-terminal" evidence="2">
    <location>
        <begin position="1"/>
        <end position="120"/>
    </location>
</feature>
<dbReference type="GO" id="GO:0008360">
    <property type="term" value="P:regulation of cell shape"/>
    <property type="evidence" value="ECO:0007669"/>
    <property type="project" value="TreeGrafter"/>
</dbReference>
<evidence type="ECO:0000256" key="1">
    <source>
        <dbReference type="SAM" id="MobiDB-lite"/>
    </source>
</evidence>
<feature type="compositionally biased region" description="Basic and acidic residues" evidence="1">
    <location>
        <begin position="88"/>
        <end position="97"/>
    </location>
</feature>
<accession>A0A3L8SZA9</accession>
<organism evidence="3 4">
    <name type="scientific">Chloebia gouldiae</name>
    <name type="common">Gouldian finch</name>
    <name type="synonym">Erythrura gouldiae</name>
    <dbReference type="NCBI Taxonomy" id="44316"/>
    <lineage>
        <taxon>Eukaryota</taxon>
        <taxon>Metazoa</taxon>
        <taxon>Chordata</taxon>
        <taxon>Craniata</taxon>
        <taxon>Vertebrata</taxon>
        <taxon>Euteleostomi</taxon>
        <taxon>Archelosauria</taxon>
        <taxon>Archosauria</taxon>
        <taxon>Dinosauria</taxon>
        <taxon>Saurischia</taxon>
        <taxon>Theropoda</taxon>
        <taxon>Coelurosauria</taxon>
        <taxon>Aves</taxon>
        <taxon>Neognathae</taxon>
        <taxon>Neoaves</taxon>
        <taxon>Telluraves</taxon>
        <taxon>Australaves</taxon>
        <taxon>Passeriformes</taxon>
        <taxon>Passeroidea</taxon>
        <taxon>Passeridae</taxon>
        <taxon>Chloebia</taxon>
    </lineage>
</organism>
<evidence type="ECO:0000259" key="2">
    <source>
        <dbReference type="Pfam" id="PF20771"/>
    </source>
</evidence>
<sequence length="131" mass="14587">MNEPKSARKGRGDHLSAPQSHPPVQEHQQRERKVSDSTAYTQLVYLDDMDQSGSECGTAVCSPEDNALRCLLEGTSKRSGVQLPSLQEETRTVDTKPEPLTSPEHGTSIQDDDDEDEEDEEDDQVFNNQNT</sequence>
<comment type="caution">
    <text evidence="3">The sequence shown here is derived from an EMBL/GenBank/DDBJ whole genome shotgun (WGS) entry which is preliminary data.</text>
</comment>
<dbReference type="OrthoDB" id="8762914at2759"/>
<feature type="region of interest" description="Disordered" evidence="1">
    <location>
        <begin position="1"/>
        <end position="39"/>
    </location>
</feature>
<dbReference type="AlphaFoldDB" id="A0A3L8SZA9"/>
<evidence type="ECO:0000313" key="3">
    <source>
        <dbReference type="EMBL" id="RLW11530.1"/>
    </source>
</evidence>
<gene>
    <name evidence="3" type="ORF">DV515_00001487</name>
</gene>
<keyword evidence="4" id="KW-1185">Reference proteome</keyword>
<dbReference type="STRING" id="44316.ENSEGOP00005002689"/>
<dbReference type="GO" id="GO:0005886">
    <property type="term" value="C:plasma membrane"/>
    <property type="evidence" value="ECO:0007669"/>
    <property type="project" value="TreeGrafter"/>
</dbReference>
<dbReference type="InterPro" id="IPR018890">
    <property type="entry name" value="FAM171"/>
</dbReference>
<dbReference type="EMBL" id="QUSF01000003">
    <property type="protein sequence ID" value="RLW11530.1"/>
    <property type="molecule type" value="Genomic_DNA"/>
</dbReference>
<feature type="compositionally biased region" description="Polar residues" evidence="1">
    <location>
        <begin position="77"/>
        <end position="87"/>
    </location>
</feature>
<dbReference type="InterPro" id="IPR049175">
    <property type="entry name" value="FAM171_C"/>
</dbReference>
<dbReference type="PANTHER" id="PTHR31626:SF1">
    <property type="entry name" value="PROTEIN FAM171A1"/>
    <property type="match status" value="1"/>
</dbReference>
<dbReference type="PANTHER" id="PTHR31626">
    <property type="entry name" value="SUSHI DOMAIN-CONTAINING PROTEIN"/>
    <property type="match status" value="1"/>
</dbReference>